<dbReference type="InterPro" id="IPR021315">
    <property type="entry name" value="Gap/Sap"/>
</dbReference>
<dbReference type="Proteomes" id="UP001500979">
    <property type="component" value="Unassembled WGS sequence"/>
</dbReference>
<dbReference type="RefSeq" id="WP_344685285.1">
    <property type="nucleotide sequence ID" value="NZ_BAAAUX010000029.1"/>
</dbReference>
<organism evidence="2 3">
    <name type="scientific">Saccharopolyspora taberi</name>
    <dbReference type="NCBI Taxonomy" id="60895"/>
    <lineage>
        <taxon>Bacteria</taxon>
        <taxon>Bacillati</taxon>
        <taxon>Actinomycetota</taxon>
        <taxon>Actinomycetes</taxon>
        <taxon>Pseudonocardiales</taxon>
        <taxon>Pseudonocardiaceae</taxon>
        <taxon>Saccharopolyspora</taxon>
    </lineage>
</organism>
<evidence type="ECO:0000256" key="1">
    <source>
        <dbReference type="SAM" id="Phobius"/>
    </source>
</evidence>
<dbReference type="Pfam" id="PF11139">
    <property type="entry name" value="SfLAP"/>
    <property type="match status" value="1"/>
</dbReference>
<sequence>MQSLLGFYGLSLLDALNPSALAVTVLLLLRGGPYRSRVVTYTSAIFATYLVLGILIYFGLDGVLRLADALVVQRIGYALAAVGGSAMLLYALFPPKSVRQGLRMPKLPENLPLPLVFTAGITITVAEFSTALPYLGAIGILRGHTTDPLLAVPLLVSYNAIFVLPPVLLMLGFALFEPALRPKLEGWLERRRSKKDDSWLWILGIVGFLLARAGIVYYAGVLGLLPGGGV</sequence>
<feature type="transmembrane region" description="Helical" evidence="1">
    <location>
        <begin position="41"/>
        <end position="60"/>
    </location>
</feature>
<evidence type="ECO:0000313" key="2">
    <source>
        <dbReference type="EMBL" id="GAA2815665.1"/>
    </source>
</evidence>
<keyword evidence="3" id="KW-1185">Reference proteome</keyword>
<feature type="transmembrane region" description="Helical" evidence="1">
    <location>
        <begin position="113"/>
        <end position="135"/>
    </location>
</feature>
<evidence type="ECO:0008006" key="4">
    <source>
        <dbReference type="Google" id="ProtNLM"/>
    </source>
</evidence>
<dbReference type="EMBL" id="BAAAUX010000029">
    <property type="protein sequence ID" value="GAA2815665.1"/>
    <property type="molecule type" value="Genomic_DNA"/>
</dbReference>
<feature type="transmembrane region" description="Helical" evidence="1">
    <location>
        <begin position="155"/>
        <end position="177"/>
    </location>
</feature>
<protein>
    <recommendedName>
        <fullName evidence="4">Sap, sulfolipid-1-addressing protein</fullName>
    </recommendedName>
</protein>
<accession>A0ABN3VLQ3</accession>
<feature type="transmembrane region" description="Helical" evidence="1">
    <location>
        <begin position="75"/>
        <end position="93"/>
    </location>
</feature>
<name>A0ABN3VLQ3_9PSEU</name>
<keyword evidence="1" id="KW-1133">Transmembrane helix</keyword>
<feature type="transmembrane region" description="Helical" evidence="1">
    <location>
        <begin position="6"/>
        <end position="29"/>
    </location>
</feature>
<keyword evidence="1" id="KW-0812">Transmembrane</keyword>
<reference evidence="2 3" key="1">
    <citation type="journal article" date="2019" name="Int. J. Syst. Evol. Microbiol.">
        <title>The Global Catalogue of Microorganisms (GCM) 10K type strain sequencing project: providing services to taxonomists for standard genome sequencing and annotation.</title>
        <authorList>
            <consortium name="The Broad Institute Genomics Platform"/>
            <consortium name="The Broad Institute Genome Sequencing Center for Infectious Disease"/>
            <person name="Wu L."/>
            <person name="Ma J."/>
        </authorList>
    </citation>
    <scope>NUCLEOTIDE SEQUENCE [LARGE SCALE GENOMIC DNA]</scope>
    <source>
        <strain evidence="2 3">JCM 9383</strain>
    </source>
</reference>
<evidence type="ECO:0000313" key="3">
    <source>
        <dbReference type="Proteomes" id="UP001500979"/>
    </source>
</evidence>
<keyword evidence="1" id="KW-0472">Membrane</keyword>
<gene>
    <name evidence="2" type="ORF">GCM10010470_58910</name>
</gene>
<comment type="caution">
    <text evidence="2">The sequence shown here is derived from an EMBL/GenBank/DDBJ whole genome shotgun (WGS) entry which is preliminary data.</text>
</comment>
<proteinExistence type="predicted"/>
<feature type="transmembrane region" description="Helical" evidence="1">
    <location>
        <begin position="198"/>
        <end position="220"/>
    </location>
</feature>